<dbReference type="PANTHER" id="PTHR33164:SF57">
    <property type="entry name" value="MARR-FAMILY TRANSCRIPTIONAL REGULATOR"/>
    <property type="match status" value="1"/>
</dbReference>
<dbReference type="InterPro" id="IPR036390">
    <property type="entry name" value="WH_DNA-bd_sf"/>
</dbReference>
<reference evidence="2 3" key="1">
    <citation type="journal article" date="2015" name="Int. J. Syst. Evol. Microbiol.">
        <title>Streptomyces gilvifuscus sp. nov., an actinomycete that produces antibacterial compounds isolated from soil.</title>
        <authorList>
            <person name="Nguyen T.M."/>
            <person name="Kim J."/>
        </authorList>
    </citation>
    <scope>NUCLEOTIDE SEQUENCE [LARGE SCALE GENOMIC DNA]</scope>
    <source>
        <strain evidence="2 3">T113</strain>
    </source>
</reference>
<keyword evidence="3" id="KW-1185">Reference proteome</keyword>
<dbReference type="InterPro" id="IPR007309">
    <property type="entry name" value="TFIIIC_Bblock-bd"/>
</dbReference>
<evidence type="ECO:0000313" key="3">
    <source>
        <dbReference type="Proteomes" id="UP001221328"/>
    </source>
</evidence>
<protein>
    <submittedName>
        <fullName evidence="2">MarR family transcriptional regulator</fullName>
    </submittedName>
</protein>
<dbReference type="InterPro" id="IPR039422">
    <property type="entry name" value="MarR/SlyA-like"/>
</dbReference>
<name>A0ABT5FWZ9_9ACTN</name>
<gene>
    <name evidence="2" type="ORF">PO587_21665</name>
</gene>
<organism evidence="2 3">
    <name type="scientific">Streptomyces gilvifuscus</name>
    <dbReference type="NCBI Taxonomy" id="1550617"/>
    <lineage>
        <taxon>Bacteria</taxon>
        <taxon>Bacillati</taxon>
        <taxon>Actinomycetota</taxon>
        <taxon>Actinomycetes</taxon>
        <taxon>Kitasatosporales</taxon>
        <taxon>Streptomycetaceae</taxon>
        <taxon>Streptomyces</taxon>
    </lineage>
</organism>
<dbReference type="Proteomes" id="UP001221328">
    <property type="component" value="Unassembled WGS sequence"/>
</dbReference>
<comment type="caution">
    <text evidence="2">The sequence shown here is derived from an EMBL/GenBank/DDBJ whole genome shotgun (WGS) entry which is preliminary data.</text>
</comment>
<sequence>MADPDEDLTDLPECPSMRDGGLLPRELRAWMVMLAAMGAVEQELRSVVKDRLDVSHDEFLILCLLAEQPASGLRMTRVAELLGRPKTRLTYQIACLQHAGLVTRKSVCGDKRGIEVALTDKARRLLREASGALAKTVTRALSHVMGPDQREAMRGLMPELAGEAEEA</sequence>
<dbReference type="Gene3D" id="1.10.10.10">
    <property type="entry name" value="Winged helix-like DNA-binding domain superfamily/Winged helix DNA-binding domain"/>
    <property type="match status" value="1"/>
</dbReference>
<dbReference type="InterPro" id="IPR036388">
    <property type="entry name" value="WH-like_DNA-bd_sf"/>
</dbReference>
<dbReference type="RefSeq" id="WP_272176342.1">
    <property type="nucleotide sequence ID" value="NZ_JAQOSK010000008.1"/>
</dbReference>
<dbReference type="Pfam" id="PF04182">
    <property type="entry name" value="B-block_TFIIIC"/>
    <property type="match status" value="1"/>
</dbReference>
<evidence type="ECO:0000313" key="2">
    <source>
        <dbReference type="EMBL" id="MDC2957074.1"/>
    </source>
</evidence>
<dbReference type="PANTHER" id="PTHR33164">
    <property type="entry name" value="TRANSCRIPTIONAL REGULATOR, MARR FAMILY"/>
    <property type="match status" value="1"/>
</dbReference>
<dbReference type="PROSITE" id="PS50995">
    <property type="entry name" value="HTH_MARR_2"/>
    <property type="match status" value="1"/>
</dbReference>
<dbReference type="SMART" id="SM00347">
    <property type="entry name" value="HTH_MARR"/>
    <property type="match status" value="1"/>
</dbReference>
<evidence type="ECO:0000259" key="1">
    <source>
        <dbReference type="PROSITE" id="PS50995"/>
    </source>
</evidence>
<dbReference type="InterPro" id="IPR000835">
    <property type="entry name" value="HTH_MarR-typ"/>
</dbReference>
<proteinExistence type="predicted"/>
<dbReference type="SUPFAM" id="SSF46785">
    <property type="entry name" value="Winged helix' DNA-binding domain"/>
    <property type="match status" value="1"/>
</dbReference>
<feature type="domain" description="HTH marR-type" evidence="1">
    <location>
        <begin position="26"/>
        <end position="162"/>
    </location>
</feature>
<accession>A0ABT5FWZ9</accession>
<dbReference type="EMBL" id="JAQOSK010000008">
    <property type="protein sequence ID" value="MDC2957074.1"/>
    <property type="molecule type" value="Genomic_DNA"/>
</dbReference>